<sequence length="219" mass="23704">MPVTEVIPVNHLVAEGEPDNAAFAPIAYQFHVENLIGEAPVFPPLAISETGVMKAIVLNAESQDILADKQDAPHHHEELHAPNPEAAYQRGPRLDMNRVLIVEDTVELAEVMQATLERMGLTATIATTGKAGMKQLKDAHPGLLLMDLGLPDTSGWKMLEDVKAYCADTQTPLPKVVIVTAYDDAPNRVIGKLQNIHSYLIKPVTPAQVEQAVSDVLGV</sequence>
<feature type="modified residue" description="4-aspartylphosphate" evidence="2">
    <location>
        <position position="147"/>
    </location>
</feature>
<proteinExistence type="predicted"/>
<evidence type="ECO:0000256" key="1">
    <source>
        <dbReference type="ARBA" id="ARBA00022553"/>
    </source>
</evidence>
<dbReference type="KEGG" id="pmet:G4Y79_11060"/>
<dbReference type="SMART" id="SM00448">
    <property type="entry name" value="REC"/>
    <property type="match status" value="1"/>
</dbReference>
<dbReference type="PANTHER" id="PTHR44591">
    <property type="entry name" value="STRESS RESPONSE REGULATOR PROTEIN 1"/>
    <property type="match status" value="1"/>
</dbReference>
<keyword evidence="1 2" id="KW-0597">Phosphoprotein</keyword>
<feature type="domain" description="Response regulatory" evidence="3">
    <location>
        <begin position="98"/>
        <end position="217"/>
    </location>
</feature>
<dbReference type="PROSITE" id="PS50110">
    <property type="entry name" value="RESPONSE_REGULATORY"/>
    <property type="match status" value="1"/>
</dbReference>
<keyword evidence="5" id="KW-1185">Reference proteome</keyword>
<dbReference type="Gene3D" id="3.40.50.2300">
    <property type="match status" value="1"/>
</dbReference>
<reference evidence="4 5" key="1">
    <citation type="submission" date="2020-02" db="EMBL/GenBank/DDBJ databases">
        <authorList>
            <person name="Zheng R.K."/>
            <person name="Sun C.M."/>
        </authorList>
    </citation>
    <scope>NUCLEOTIDE SEQUENCE [LARGE SCALE GENOMIC DNA]</scope>
    <source>
        <strain evidence="5">rifampicinis</strain>
    </source>
</reference>
<dbReference type="PANTHER" id="PTHR44591:SF3">
    <property type="entry name" value="RESPONSE REGULATORY DOMAIN-CONTAINING PROTEIN"/>
    <property type="match status" value="1"/>
</dbReference>
<evidence type="ECO:0000256" key="2">
    <source>
        <dbReference type="PROSITE-ProRule" id="PRU00169"/>
    </source>
</evidence>
<organism evidence="4 5">
    <name type="scientific">Phototrophicus methaneseepsis</name>
    <dbReference type="NCBI Taxonomy" id="2710758"/>
    <lineage>
        <taxon>Bacteria</taxon>
        <taxon>Bacillati</taxon>
        <taxon>Chloroflexota</taxon>
        <taxon>Candidatus Thermofontia</taxon>
        <taxon>Phototrophicales</taxon>
        <taxon>Phototrophicaceae</taxon>
        <taxon>Phototrophicus</taxon>
    </lineage>
</organism>
<dbReference type="InterPro" id="IPR001789">
    <property type="entry name" value="Sig_transdc_resp-reg_receiver"/>
</dbReference>
<dbReference type="Proteomes" id="UP000594468">
    <property type="component" value="Chromosome"/>
</dbReference>
<dbReference type="Pfam" id="PF00072">
    <property type="entry name" value="Response_reg"/>
    <property type="match status" value="1"/>
</dbReference>
<dbReference type="GO" id="GO:0000160">
    <property type="term" value="P:phosphorelay signal transduction system"/>
    <property type="evidence" value="ECO:0007669"/>
    <property type="project" value="InterPro"/>
</dbReference>
<dbReference type="RefSeq" id="WP_195172942.1">
    <property type="nucleotide sequence ID" value="NZ_CP062983.1"/>
</dbReference>
<gene>
    <name evidence="4" type="ORF">G4Y79_11060</name>
</gene>
<evidence type="ECO:0000259" key="3">
    <source>
        <dbReference type="PROSITE" id="PS50110"/>
    </source>
</evidence>
<dbReference type="EMBL" id="CP062983">
    <property type="protein sequence ID" value="QPC84879.1"/>
    <property type="molecule type" value="Genomic_DNA"/>
</dbReference>
<dbReference type="InterPro" id="IPR011006">
    <property type="entry name" value="CheY-like_superfamily"/>
</dbReference>
<protein>
    <submittedName>
        <fullName evidence="4">Response regulator</fullName>
    </submittedName>
</protein>
<dbReference type="AlphaFoldDB" id="A0A7S8EDD4"/>
<evidence type="ECO:0000313" key="5">
    <source>
        <dbReference type="Proteomes" id="UP000594468"/>
    </source>
</evidence>
<dbReference type="CDD" id="cd00156">
    <property type="entry name" value="REC"/>
    <property type="match status" value="1"/>
</dbReference>
<accession>A0A7S8EDD4</accession>
<dbReference type="InterPro" id="IPR050595">
    <property type="entry name" value="Bact_response_regulator"/>
</dbReference>
<evidence type="ECO:0000313" key="4">
    <source>
        <dbReference type="EMBL" id="QPC84879.1"/>
    </source>
</evidence>
<dbReference type="SUPFAM" id="SSF52172">
    <property type="entry name" value="CheY-like"/>
    <property type="match status" value="1"/>
</dbReference>
<name>A0A7S8EDD4_9CHLR</name>